<reference evidence="6" key="1">
    <citation type="submission" date="2024-06" db="EMBL/GenBank/DDBJ databases">
        <authorList>
            <person name="Fan A."/>
            <person name="Zhang F.Y."/>
            <person name="Zhang L."/>
        </authorList>
    </citation>
    <scope>NUCLEOTIDE SEQUENCE</scope>
    <source>
        <strain evidence="6">Y61</strain>
    </source>
</reference>
<evidence type="ECO:0000256" key="1">
    <source>
        <dbReference type="ARBA" id="ARBA00004776"/>
    </source>
</evidence>
<gene>
    <name evidence="6" type="ORF">ABNN70_05315</name>
</gene>
<dbReference type="PANTHER" id="PTHR43179">
    <property type="entry name" value="RHAMNOSYLTRANSFERASE WBBL"/>
    <property type="match status" value="1"/>
</dbReference>
<protein>
    <submittedName>
        <fullName evidence="6">Glycosyltransferase family 2 protein</fullName>
    </submittedName>
</protein>
<evidence type="ECO:0000256" key="4">
    <source>
        <dbReference type="ARBA" id="ARBA00022679"/>
    </source>
</evidence>
<dbReference type="CDD" id="cd04185">
    <property type="entry name" value="GT_2_like_b"/>
    <property type="match status" value="1"/>
</dbReference>
<dbReference type="Gene3D" id="3.90.550.10">
    <property type="entry name" value="Spore Coat Polysaccharide Biosynthesis Protein SpsA, Chain A"/>
    <property type="match status" value="1"/>
</dbReference>
<dbReference type="InterPro" id="IPR029044">
    <property type="entry name" value="Nucleotide-diphossugar_trans"/>
</dbReference>
<feature type="domain" description="Glycosyltransferase 2-like" evidence="5">
    <location>
        <begin position="6"/>
        <end position="137"/>
    </location>
</feature>
<sequence>MEKICAVVVTFNRLDLLKICLNALKKQTRILDEILIIDNHSTDGTTEFLKETYSEDQKVEILYLKDNLGGAGGFETGIRHAYQENFDWLWVMDDDAEPESTCLEALLKYNSRSIGLLAPVIINKKSKKVQNYHHKRLNDSLTKDIYISNDEIRSHSIIELDANAFVGPLISHSAIERIGFPRGDFFIWLDDTEYTYRISRRMPIRLVTHALIYHNDKAGNNNKVLNFWKHCYGSRNRWLWRHTTLHGVKLVRGNVAAYVDYIKQFIKILVKNDWKGNRKTGLKFLVRTIIFSQNRIPGKFIDPADYLSMIRNTLFE</sequence>
<evidence type="ECO:0000313" key="6">
    <source>
        <dbReference type="EMBL" id="XCJ17891.1"/>
    </source>
</evidence>
<evidence type="ECO:0000259" key="5">
    <source>
        <dbReference type="Pfam" id="PF00535"/>
    </source>
</evidence>
<keyword evidence="4" id="KW-0808">Transferase</keyword>
<comment type="pathway">
    <text evidence="1">Cell wall biogenesis; cell wall polysaccharide biosynthesis.</text>
</comment>
<dbReference type="RefSeq" id="WP_353948976.1">
    <property type="nucleotide sequence ID" value="NZ_CP159510.1"/>
</dbReference>
<dbReference type="InterPro" id="IPR001173">
    <property type="entry name" value="Glyco_trans_2-like"/>
</dbReference>
<accession>A0AAU8IHU6</accession>
<evidence type="ECO:0000256" key="2">
    <source>
        <dbReference type="ARBA" id="ARBA00006739"/>
    </source>
</evidence>
<dbReference type="Pfam" id="PF00535">
    <property type="entry name" value="Glycos_transf_2"/>
    <property type="match status" value="1"/>
</dbReference>
<name>A0AAU8IHU6_9BACL</name>
<comment type="similarity">
    <text evidence="2">Belongs to the glycosyltransferase 2 family.</text>
</comment>
<proteinExistence type="inferred from homology"/>
<evidence type="ECO:0000256" key="3">
    <source>
        <dbReference type="ARBA" id="ARBA00022676"/>
    </source>
</evidence>
<keyword evidence="3" id="KW-0328">Glycosyltransferase</keyword>
<dbReference type="SUPFAM" id="SSF53448">
    <property type="entry name" value="Nucleotide-diphospho-sugar transferases"/>
    <property type="match status" value="1"/>
</dbReference>
<dbReference type="GO" id="GO:0016757">
    <property type="term" value="F:glycosyltransferase activity"/>
    <property type="evidence" value="ECO:0007669"/>
    <property type="project" value="UniProtKB-KW"/>
</dbReference>
<dbReference type="PANTHER" id="PTHR43179:SF12">
    <property type="entry name" value="GALACTOFURANOSYLTRANSFERASE GLFT2"/>
    <property type="match status" value="1"/>
</dbReference>
<organism evidence="6">
    <name type="scientific">Sporolactobacillus sp. Y61</name>
    <dbReference type="NCBI Taxonomy" id="3160863"/>
    <lineage>
        <taxon>Bacteria</taxon>
        <taxon>Bacillati</taxon>
        <taxon>Bacillota</taxon>
        <taxon>Bacilli</taxon>
        <taxon>Bacillales</taxon>
        <taxon>Sporolactobacillaceae</taxon>
        <taxon>Sporolactobacillus</taxon>
    </lineage>
</organism>
<dbReference type="AlphaFoldDB" id="A0AAU8IHU6"/>
<dbReference type="EMBL" id="CP159510">
    <property type="protein sequence ID" value="XCJ17891.1"/>
    <property type="molecule type" value="Genomic_DNA"/>
</dbReference>